<keyword evidence="3" id="KW-1185">Reference proteome</keyword>
<evidence type="ECO:0000313" key="2">
    <source>
        <dbReference type="EMBL" id="KAK9698544.1"/>
    </source>
</evidence>
<dbReference type="Proteomes" id="UP001443914">
    <property type="component" value="Unassembled WGS sequence"/>
</dbReference>
<dbReference type="EMBL" id="JBDFQZ010000008">
    <property type="protein sequence ID" value="KAK9698544.1"/>
    <property type="molecule type" value="Genomic_DNA"/>
</dbReference>
<protein>
    <recommendedName>
        <fullName evidence="1">Retrovirus-related Pol polyprotein from transposon TNT 1-94-like beta-barrel domain-containing protein</fullName>
    </recommendedName>
</protein>
<dbReference type="InterPro" id="IPR054722">
    <property type="entry name" value="PolX-like_BBD"/>
</dbReference>
<accession>A0AAW1J653</accession>
<reference evidence="2" key="1">
    <citation type="submission" date="2024-03" db="EMBL/GenBank/DDBJ databases">
        <title>WGS assembly of Saponaria officinalis var. Norfolk2.</title>
        <authorList>
            <person name="Jenkins J."/>
            <person name="Shu S."/>
            <person name="Grimwood J."/>
            <person name="Barry K."/>
            <person name="Goodstein D."/>
            <person name="Schmutz J."/>
            <person name="Leebens-Mack J."/>
            <person name="Osbourn A."/>
        </authorList>
    </citation>
    <scope>NUCLEOTIDE SEQUENCE [LARGE SCALE GENOMIC DNA]</scope>
    <source>
        <strain evidence="2">JIC</strain>
    </source>
</reference>
<sequence length="239" mass="26281">MNLLKHSQDHDYSAPGAANFAGNSTASSNAFAYSSSWILDSGASDHMCSNKLLFSELHTLSKAYSISLPNGHIVTINSVGSVPLTPQITLLNVLFVPNFKFNLLSVGKLCKQLNSIILFTPDLCCLQGSSMKMSVVLGNNIRDLYIYQQSLISGHSASGVHNVFSSAVCNNSVLLWYHRLGHLPLYKLQQMELCTESDSDVNKVITSCFICAKAIQHRLSFPISQRSSSFPFYMIHVNL</sequence>
<dbReference type="Pfam" id="PF22936">
    <property type="entry name" value="Pol_BBD"/>
    <property type="match status" value="1"/>
</dbReference>
<proteinExistence type="predicted"/>
<evidence type="ECO:0000313" key="3">
    <source>
        <dbReference type="Proteomes" id="UP001443914"/>
    </source>
</evidence>
<dbReference type="AlphaFoldDB" id="A0AAW1J653"/>
<comment type="caution">
    <text evidence="2">The sequence shown here is derived from an EMBL/GenBank/DDBJ whole genome shotgun (WGS) entry which is preliminary data.</text>
</comment>
<gene>
    <name evidence="2" type="ORF">RND81_08G112000</name>
</gene>
<organism evidence="2 3">
    <name type="scientific">Saponaria officinalis</name>
    <name type="common">Common soapwort</name>
    <name type="synonym">Lychnis saponaria</name>
    <dbReference type="NCBI Taxonomy" id="3572"/>
    <lineage>
        <taxon>Eukaryota</taxon>
        <taxon>Viridiplantae</taxon>
        <taxon>Streptophyta</taxon>
        <taxon>Embryophyta</taxon>
        <taxon>Tracheophyta</taxon>
        <taxon>Spermatophyta</taxon>
        <taxon>Magnoliopsida</taxon>
        <taxon>eudicotyledons</taxon>
        <taxon>Gunneridae</taxon>
        <taxon>Pentapetalae</taxon>
        <taxon>Caryophyllales</taxon>
        <taxon>Caryophyllaceae</taxon>
        <taxon>Caryophylleae</taxon>
        <taxon>Saponaria</taxon>
    </lineage>
</organism>
<feature type="domain" description="Retrovirus-related Pol polyprotein from transposon TNT 1-94-like beta-barrel" evidence="1">
    <location>
        <begin position="37"/>
        <end position="111"/>
    </location>
</feature>
<evidence type="ECO:0000259" key="1">
    <source>
        <dbReference type="Pfam" id="PF22936"/>
    </source>
</evidence>
<name>A0AAW1J653_SAPOF</name>